<evidence type="ECO:0000313" key="3">
    <source>
        <dbReference type="Proteomes" id="UP001595683"/>
    </source>
</evidence>
<dbReference type="EMBL" id="JBHRYE010000003">
    <property type="protein sequence ID" value="MFC3670163.1"/>
    <property type="molecule type" value="Genomic_DNA"/>
</dbReference>
<dbReference type="Proteomes" id="UP001595683">
    <property type="component" value="Unassembled WGS sequence"/>
</dbReference>
<dbReference type="RefSeq" id="WP_191325017.1">
    <property type="nucleotide sequence ID" value="NZ_BMZP01000013.1"/>
</dbReference>
<name>A0ABV7UZB5_9SPHN</name>
<evidence type="ECO:0000313" key="2">
    <source>
        <dbReference type="EMBL" id="MFC3670163.1"/>
    </source>
</evidence>
<gene>
    <name evidence="2" type="ORF">ACFOOT_01875</name>
</gene>
<sequence>MSVSSSIRRLRRKLSDILVAAEPAELGDLDAQLRAREHRLDPGSGFITAALLSLGLWLCLVLVWLAW</sequence>
<keyword evidence="1" id="KW-0812">Transmembrane</keyword>
<reference evidence="3" key="1">
    <citation type="journal article" date="2019" name="Int. J. Syst. Evol. Microbiol.">
        <title>The Global Catalogue of Microorganisms (GCM) 10K type strain sequencing project: providing services to taxonomists for standard genome sequencing and annotation.</title>
        <authorList>
            <consortium name="The Broad Institute Genomics Platform"/>
            <consortium name="The Broad Institute Genome Sequencing Center for Infectious Disease"/>
            <person name="Wu L."/>
            <person name="Ma J."/>
        </authorList>
    </citation>
    <scope>NUCLEOTIDE SEQUENCE [LARGE SCALE GENOMIC DNA]</scope>
    <source>
        <strain evidence="3">KCTC 42224</strain>
    </source>
</reference>
<comment type="caution">
    <text evidence="2">The sequence shown here is derived from an EMBL/GenBank/DDBJ whole genome shotgun (WGS) entry which is preliminary data.</text>
</comment>
<keyword evidence="1" id="KW-1133">Transmembrane helix</keyword>
<evidence type="ECO:0000256" key="1">
    <source>
        <dbReference type="SAM" id="Phobius"/>
    </source>
</evidence>
<keyword evidence="3" id="KW-1185">Reference proteome</keyword>
<protein>
    <submittedName>
        <fullName evidence="2">Uncharacterized protein</fullName>
    </submittedName>
</protein>
<keyword evidence="1" id="KW-0472">Membrane</keyword>
<proteinExistence type="predicted"/>
<accession>A0ABV7UZB5</accession>
<organism evidence="2 3">
    <name type="scientific">Novosphingobium pokkalii</name>
    <dbReference type="NCBI Taxonomy" id="1770194"/>
    <lineage>
        <taxon>Bacteria</taxon>
        <taxon>Pseudomonadati</taxon>
        <taxon>Pseudomonadota</taxon>
        <taxon>Alphaproteobacteria</taxon>
        <taxon>Sphingomonadales</taxon>
        <taxon>Sphingomonadaceae</taxon>
        <taxon>Novosphingobium</taxon>
    </lineage>
</organism>
<feature type="transmembrane region" description="Helical" evidence="1">
    <location>
        <begin position="46"/>
        <end position="66"/>
    </location>
</feature>